<evidence type="ECO:0000256" key="6">
    <source>
        <dbReference type="ARBA" id="ARBA00023136"/>
    </source>
</evidence>
<dbReference type="Gene3D" id="1.10.3720.10">
    <property type="entry name" value="MetI-like"/>
    <property type="match status" value="1"/>
</dbReference>
<dbReference type="AlphaFoldDB" id="A0A930YCJ8"/>
<organism evidence="9 10">
    <name type="scientific">Nocardioides acrostichi</name>
    <dbReference type="NCBI Taxonomy" id="2784339"/>
    <lineage>
        <taxon>Bacteria</taxon>
        <taxon>Bacillati</taxon>
        <taxon>Actinomycetota</taxon>
        <taxon>Actinomycetes</taxon>
        <taxon>Propionibacteriales</taxon>
        <taxon>Nocardioidaceae</taxon>
        <taxon>Nocardioides</taxon>
    </lineage>
</organism>
<dbReference type="PANTHER" id="PTHR30193">
    <property type="entry name" value="ABC TRANSPORTER PERMEASE PROTEIN"/>
    <property type="match status" value="1"/>
</dbReference>
<evidence type="ECO:0000256" key="1">
    <source>
        <dbReference type="ARBA" id="ARBA00004651"/>
    </source>
</evidence>
<feature type="transmembrane region" description="Helical" evidence="7">
    <location>
        <begin position="294"/>
        <end position="314"/>
    </location>
</feature>
<feature type="transmembrane region" description="Helical" evidence="7">
    <location>
        <begin position="134"/>
        <end position="155"/>
    </location>
</feature>
<dbReference type="PROSITE" id="PS50928">
    <property type="entry name" value="ABC_TM1"/>
    <property type="match status" value="1"/>
</dbReference>
<evidence type="ECO:0000259" key="8">
    <source>
        <dbReference type="PROSITE" id="PS50928"/>
    </source>
</evidence>
<evidence type="ECO:0000256" key="5">
    <source>
        <dbReference type="ARBA" id="ARBA00022989"/>
    </source>
</evidence>
<dbReference type="GO" id="GO:0055085">
    <property type="term" value="P:transmembrane transport"/>
    <property type="evidence" value="ECO:0007669"/>
    <property type="project" value="InterPro"/>
</dbReference>
<comment type="subcellular location">
    <subcellularLocation>
        <location evidence="1 7">Cell membrane</location>
        <topology evidence="1 7">Multi-pass membrane protein</topology>
    </subcellularLocation>
</comment>
<keyword evidence="2 7" id="KW-0813">Transport</keyword>
<evidence type="ECO:0000256" key="3">
    <source>
        <dbReference type="ARBA" id="ARBA00022475"/>
    </source>
</evidence>
<evidence type="ECO:0000256" key="7">
    <source>
        <dbReference type="RuleBase" id="RU363032"/>
    </source>
</evidence>
<dbReference type="InterPro" id="IPR035906">
    <property type="entry name" value="MetI-like_sf"/>
</dbReference>
<feature type="transmembrane region" description="Helical" evidence="7">
    <location>
        <begin position="6"/>
        <end position="27"/>
    </location>
</feature>
<dbReference type="GO" id="GO:0005886">
    <property type="term" value="C:plasma membrane"/>
    <property type="evidence" value="ECO:0007669"/>
    <property type="project" value="UniProtKB-SubCell"/>
</dbReference>
<feature type="transmembrane region" description="Helical" evidence="7">
    <location>
        <begin position="39"/>
        <end position="61"/>
    </location>
</feature>
<dbReference type="Proteomes" id="UP000656804">
    <property type="component" value="Unassembled WGS sequence"/>
</dbReference>
<keyword evidence="5 7" id="KW-1133">Transmembrane helix</keyword>
<feature type="domain" description="ABC transmembrane type-1" evidence="8">
    <location>
        <begin position="98"/>
        <end position="313"/>
    </location>
</feature>
<dbReference type="PANTHER" id="PTHR30193:SF18">
    <property type="entry name" value="OSMOPROTECTIVE COMPOUNDS UPTAKE PERMEASE PROTEIN GGTC"/>
    <property type="match status" value="1"/>
</dbReference>
<keyword evidence="4 7" id="KW-0812">Transmembrane</keyword>
<evidence type="ECO:0000256" key="2">
    <source>
        <dbReference type="ARBA" id="ARBA00022448"/>
    </source>
</evidence>
<evidence type="ECO:0000256" key="4">
    <source>
        <dbReference type="ARBA" id="ARBA00022692"/>
    </source>
</evidence>
<accession>A0A930YCJ8</accession>
<protein>
    <submittedName>
        <fullName evidence="9">Sugar ABC transporter permease</fullName>
    </submittedName>
</protein>
<dbReference type="RefSeq" id="WP_194504834.1">
    <property type="nucleotide sequence ID" value="NZ_JADIVZ010000013.1"/>
</dbReference>
<evidence type="ECO:0000313" key="9">
    <source>
        <dbReference type="EMBL" id="MBF4163568.1"/>
    </source>
</evidence>
<sequence>MSTPEKLLQMVIAIAIFYAVVAGILLATQFFKSKTGERIQAAAFLLPSLALIGLGLLYPAVLTAWQSLHGGSNIFVQEFVGLDNYKTLFTNSQELEVLRNTLLWVVLTPIVSTGIGLVYAVLVDRAPFEKFYKALLFLPMAISMVGASIIWKFMYDYKAGDQTQIGFLNQLLVWLHLDTYNFLLKDPWNTLFLIVILVWIQAGFAMTLLSASIKAIPEDMLEAARLDGASGFKIFRHITVPSIRPTLIVVLTTITIATLKVFDIVQTATGGNFNTSVLAYEFYRQNFVANNQGLATAIAVVIFLLVVPIVIYNIRQMRKLEAR</sequence>
<evidence type="ECO:0000313" key="10">
    <source>
        <dbReference type="Proteomes" id="UP000656804"/>
    </source>
</evidence>
<keyword evidence="10" id="KW-1185">Reference proteome</keyword>
<comment type="caution">
    <text evidence="9">The sequence shown here is derived from an EMBL/GenBank/DDBJ whole genome shotgun (WGS) entry which is preliminary data.</text>
</comment>
<feature type="transmembrane region" description="Helical" evidence="7">
    <location>
        <begin position="102"/>
        <end position="122"/>
    </location>
</feature>
<keyword evidence="3" id="KW-1003">Cell membrane</keyword>
<keyword evidence="6 7" id="KW-0472">Membrane</keyword>
<proteinExistence type="inferred from homology"/>
<dbReference type="CDD" id="cd06261">
    <property type="entry name" value="TM_PBP2"/>
    <property type="match status" value="1"/>
</dbReference>
<feature type="transmembrane region" description="Helical" evidence="7">
    <location>
        <begin position="191"/>
        <end position="213"/>
    </location>
</feature>
<name>A0A930YCJ8_9ACTN</name>
<dbReference type="EMBL" id="JADIVZ010000013">
    <property type="protein sequence ID" value="MBF4163568.1"/>
    <property type="molecule type" value="Genomic_DNA"/>
</dbReference>
<dbReference type="Pfam" id="PF00528">
    <property type="entry name" value="BPD_transp_1"/>
    <property type="match status" value="1"/>
</dbReference>
<dbReference type="InterPro" id="IPR000515">
    <property type="entry name" value="MetI-like"/>
</dbReference>
<gene>
    <name evidence="9" type="ORF">ISG29_17940</name>
</gene>
<comment type="similarity">
    <text evidence="7">Belongs to the binding-protein-dependent transport system permease family.</text>
</comment>
<reference evidence="9" key="1">
    <citation type="submission" date="2020-11" db="EMBL/GenBank/DDBJ databases">
        <title>Nocardioides sp. CBS4Y-1, whole genome shotgun sequence.</title>
        <authorList>
            <person name="Tuo L."/>
        </authorList>
    </citation>
    <scope>NUCLEOTIDE SEQUENCE</scope>
    <source>
        <strain evidence="9">CBS4Y-1</strain>
    </source>
</reference>
<dbReference type="InterPro" id="IPR051393">
    <property type="entry name" value="ABC_transporter_permease"/>
</dbReference>
<dbReference type="SUPFAM" id="SSF161098">
    <property type="entry name" value="MetI-like"/>
    <property type="match status" value="1"/>
</dbReference>